<evidence type="ECO:0000313" key="3">
    <source>
        <dbReference type="Proteomes" id="UP001642900"/>
    </source>
</evidence>
<evidence type="ECO:0000313" key="2">
    <source>
        <dbReference type="EMBL" id="NGO50420.1"/>
    </source>
</evidence>
<dbReference type="Pfam" id="PF22262">
    <property type="entry name" value="DUF6950"/>
    <property type="match status" value="1"/>
</dbReference>
<proteinExistence type="predicted"/>
<accession>A0A6G4W8D6</accession>
<dbReference type="Proteomes" id="UP001642900">
    <property type="component" value="Unassembled WGS sequence"/>
</dbReference>
<protein>
    <recommendedName>
        <fullName evidence="1">DUF6950 domain-containing protein</fullName>
    </recommendedName>
</protein>
<organism evidence="2 3">
    <name type="scientific">Allomesorhizobium camelthorni</name>
    <dbReference type="NCBI Taxonomy" id="475069"/>
    <lineage>
        <taxon>Bacteria</taxon>
        <taxon>Pseudomonadati</taxon>
        <taxon>Pseudomonadota</taxon>
        <taxon>Alphaproteobacteria</taxon>
        <taxon>Hyphomicrobiales</taxon>
        <taxon>Phyllobacteriaceae</taxon>
        <taxon>Allomesorhizobium</taxon>
    </lineage>
</organism>
<feature type="domain" description="DUF6950" evidence="1">
    <location>
        <begin position="5"/>
        <end position="126"/>
    </location>
</feature>
<dbReference type="AlphaFoldDB" id="A0A6G4W8D6"/>
<name>A0A6G4W8D6_9HYPH</name>
<sequence length="133" mass="14664">MRGTDALDRYLAEERQHAFEWGARNRDCMLFLVGWTFIVTQVDHGADWRGFYSDETGARALICERGGLVAVMDGACGPRASLPARRGDIGLFQTPEGEMGMICTGKLWAAKPKRGGVALARFQPFAHWALGFA</sequence>
<comment type="caution">
    <text evidence="2">The sequence shown here is derived from an EMBL/GenBank/DDBJ whole genome shotgun (WGS) entry which is preliminary data.</text>
</comment>
<dbReference type="RefSeq" id="WP_165023895.1">
    <property type="nucleotide sequence ID" value="NZ_JAAKZF010000003.1"/>
</dbReference>
<reference evidence="2 3" key="1">
    <citation type="submission" date="2020-02" db="EMBL/GenBank/DDBJ databases">
        <title>Genome sequence of strain CCNWXJ40-4.</title>
        <authorList>
            <person name="Gao J."/>
            <person name="Sun J."/>
        </authorList>
    </citation>
    <scope>NUCLEOTIDE SEQUENCE [LARGE SCALE GENOMIC DNA]</scope>
    <source>
        <strain evidence="2 3">CCNWXJ 40-4</strain>
    </source>
</reference>
<keyword evidence="3" id="KW-1185">Reference proteome</keyword>
<gene>
    <name evidence="2" type="ORF">G6N73_04365</name>
</gene>
<dbReference type="EMBL" id="JAAKZF010000003">
    <property type="protein sequence ID" value="NGO50420.1"/>
    <property type="molecule type" value="Genomic_DNA"/>
</dbReference>
<evidence type="ECO:0000259" key="1">
    <source>
        <dbReference type="Pfam" id="PF22262"/>
    </source>
</evidence>
<dbReference type="InterPro" id="IPR053802">
    <property type="entry name" value="DUF6950"/>
</dbReference>